<keyword evidence="3" id="KW-1185">Reference proteome</keyword>
<protein>
    <submittedName>
        <fullName evidence="2">Uncharacterized protein</fullName>
    </submittedName>
</protein>
<evidence type="ECO:0000313" key="3">
    <source>
        <dbReference type="Proteomes" id="UP001620645"/>
    </source>
</evidence>
<dbReference type="AlphaFoldDB" id="A0ABD2IZ77"/>
<reference evidence="2 3" key="1">
    <citation type="submission" date="2024-10" db="EMBL/GenBank/DDBJ databases">
        <authorList>
            <person name="Kim D."/>
        </authorList>
    </citation>
    <scope>NUCLEOTIDE SEQUENCE [LARGE SCALE GENOMIC DNA]</scope>
    <source>
        <strain evidence="2">Taebaek</strain>
    </source>
</reference>
<dbReference type="PANTHER" id="PTHR12463:SF0">
    <property type="entry name" value="ALPHA-KETOGLUTARATE-DEPENDENT DIOXYGENASE ALKB HOMOLOG 4"/>
    <property type="match status" value="1"/>
</dbReference>
<accession>A0ABD2IZ77</accession>
<dbReference type="Proteomes" id="UP001620645">
    <property type="component" value="Unassembled WGS sequence"/>
</dbReference>
<comment type="caution">
    <text evidence="2">The sequence shown here is derived from an EMBL/GenBank/DDBJ whole genome shotgun (WGS) entry which is preliminary data.</text>
</comment>
<dbReference type="Gene3D" id="2.60.120.590">
    <property type="entry name" value="Alpha-ketoglutarate-dependent dioxygenase AlkB-like"/>
    <property type="match status" value="1"/>
</dbReference>
<sequence length="322" mass="36530">MALSFCLMSDCPLPEKVADFQKCSCRGMRYCAVCLGTERVRKRRGDVRTEENAFSEHFASIFNVTDGKAHKSAESNSVLLTSPVALSTEAAFVRSVAFAFPHFCEDGRCFALPGLRLVPDFVTESEEQFLLSRIDGAQWTPSQSGRLKQDYGPRVNFKYQRVNSAKFFGLPDYVDHLLLRMGQMRGEGVARLFDGFRPVELCNLDYSSERLSSIDLHKDDEWIWGERLVSVSLNSDCVFTLEHPGRKLLVFVPVPRRSLLCLSGEVRSDWNHGIFPCHIFGRRVVITLRELASPFLDDPKLFEQYGKDIVQKASLRIKTEAN</sequence>
<dbReference type="InterPro" id="IPR037151">
    <property type="entry name" value="AlkB-like_sf"/>
</dbReference>
<dbReference type="SUPFAM" id="SSF51197">
    <property type="entry name" value="Clavaminate synthase-like"/>
    <property type="match status" value="1"/>
</dbReference>
<dbReference type="InterPro" id="IPR032857">
    <property type="entry name" value="ALKBH4"/>
</dbReference>
<proteinExistence type="predicted"/>
<gene>
    <name evidence="2" type="ORF">niasHS_010261</name>
</gene>
<name>A0ABD2IZ77_HETSC</name>
<evidence type="ECO:0000256" key="1">
    <source>
        <dbReference type="ARBA" id="ARBA00001954"/>
    </source>
</evidence>
<comment type="cofactor">
    <cofactor evidence="1">
        <name>Fe(2+)</name>
        <dbReference type="ChEBI" id="CHEBI:29033"/>
    </cofactor>
</comment>
<dbReference type="EMBL" id="JBICCN010000232">
    <property type="protein sequence ID" value="KAL3085192.1"/>
    <property type="molecule type" value="Genomic_DNA"/>
</dbReference>
<dbReference type="PANTHER" id="PTHR12463">
    <property type="entry name" value="OXYGENASE-RELATED"/>
    <property type="match status" value="1"/>
</dbReference>
<organism evidence="2 3">
    <name type="scientific">Heterodera schachtii</name>
    <name type="common">Sugarbeet cyst nematode worm</name>
    <name type="synonym">Tylenchus schachtii</name>
    <dbReference type="NCBI Taxonomy" id="97005"/>
    <lineage>
        <taxon>Eukaryota</taxon>
        <taxon>Metazoa</taxon>
        <taxon>Ecdysozoa</taxon>
        <taxon>Nematoda</taxon>
        <taxon>Chromadorea</taxon>
        <taxon>Rhabditida</taxon>
        <taxon>Tylenchina</taxon>
        <taxon>Tylenchomorpha</taxon>
        <taxon>Tylenchoidea</taxon>
        <taxon>Heteroderidae</taxon>
        <taxon>Heteroderinae</taxon>
        <taxon>Heterodera</taxon>
    </lineage>
</organism>
<evidence type="ECO:0000313" key="2">
    <source>
        <dbReference type="EMBL" id="KAL3085192.1"/>
    </source>
</evidence>